<dbReference type="EMBL" id="JABXJJ020000008">
    <property type="protein sequence ID" value="MDI5969191.1"/>
    <property type="molecule type" value="Genomic_DNA"/>
</dbReference>
<feature type="region of interest" description="Disordered" evidence="1">
    <location>
        <begin position="1"/>
        <end position="40"/>
    </location>
</feature>
<gene>
    <name evidence="2" type="ORF">POF43_007505</name>
    <name evidence="3" type="ORF">POF50_007510</name>
</gene>
<name>A0AA90JWK4_9ACTN</name>
<protein>
    <submittedName>
        <fullName evidence="3">Uncharacterized protein</fullName>
    </submittedName>
</protein>
<keyword evidence="4" id="KW-1185">Reference proteome</keyword>
<evidence type="ECO:0000313" key="3">
    <source>
        <dbReference type="EMBL" id="MDI5969191.1"/>
    </source>
</evidence>
<sequence length="59" mass="6416">MDRGTPTSAQLSGGAQPPADEFQDSRPPTRSRRSPTPVAVDRTAYEEIVLEPHIILGEN</sequence>
<organism evidence="3">
    <name type="scientific">Streptantibioticus silvisoli</name>
    <dbReference type="NCBI Taxonomy" id="2705255"/>
    <lineage>
        <taxon>Bacteria</taxon>
        <taxon>Bacillati</taxon>
        <taxon>Actinomycetota</taxon>
        <taxon>Actinomycetes</taxon>
        <taxon>Kitasatosporales</taxon>
        <taxon>Streptomycetaceae</taxon>
        <taxon>Streptantibioticus</taxon>
    </lineage>
</organism>
<evidence type="ECO:0000313" key="4">
    <source>
        <dbReference type="Proteomes" id="UP001156398"/>
    </source>
</evidence>
<feature type="compositionally biased region" description="Polar residues" evidence="1">
    <location>
        <begin position="1"/>
        <end position="13"/>
    </location>
</feature>
<proteinExistence type="predicted"/>
<dbReference type="Proteomes" id="UP001156398">
    <property type="component" value="Unassembled WGS sequence"/>
</dbReference>
<dbReference type="EMBL" id="JAAGKO020000007">
    <property type="protein sequence ID" value="MDI5962558.1"/>
    <property type="molecule type" value="Genomic_DNA"/>
</dbReference>
<dbReference type="AlphaFoldDB" id="A0AA90JWK4"/>
<accession>A0AA90JWK4</accession>
<comment type="caution">
    <text evidence="3">The sequence shown here is derived from an EMBL/GenBank/DDBJ whole genome shotgun (WGS) entry which is preliminary data.</text>
</comment>
<evidence type="ECO:0000256" key="1">
    <source>
        <dbReference type="SAM" id="MobiDB-lite"/>
    </source>
</evidence>
<evidence type="ECO:0000313" key="2">
    <source>
        <dbReference type="EMBL" id="MDI5962558.1"/>
    </source>
</evidence>
<reference evidence="3 4" key="1">
    <citation type="submission" date="2023-05" db="EMBL/GenBank/DDBJ databases">
        <title>Streptantibioticus silvisoli sp. nov., acidotolerant actinomycetes 1 from pine litter.</title>
        <authorList>
            <person name="Swiecimska M."/>
            <person name="Golinska P."/>
            <person name="Sangal V."/>
            <person name="Wachnowicz B."/>
            <person name="Goodfellow M."/>
        </authorList>
    </citation>
    <scope>NUCLEOTIDE SEQUENCE</scope>
    <source>
        <strain evidence="3">SL13</strain>
        <strain evidence="2 4">SL54</strain>
    </source>
</reference>
<dbReference type="RefSeq" id="WP_271315963.1">
    <property type="nucleotide sequence ID" value="NZ_JAAGKO020000007.1"/>
</dbReference>